<dbReference type="CDD" id="cd00761">
    <property type="entry name" value="Glyco_tranf_GTA_type"/>
    <property type="match status" value="1"/>
</dbReference>
<feature type="domain" description="Glycosyltransferase 2-like" evidence="1">
    <location>
        <begin position="9"/>
        <end position="149"/>
    </location>
</feature>
<dbReference type="Pfam" id="PF00535">
    <property type="entry name" value="Glycos_transf_2"/>
    <property type="match status" value="1"/>
</dbReference>
<dbReference type="GO" id="GO:0016758">
    <property type="term" value="F:hexosyltransferase activity"/>
    <property type="evidence" value="ECO:0007669"/>
    <property type="project" value="UniProtKB-ARBA"/>
</dbReference>
<dbReference type="AlphaFoldDB" id="A0A3R9NPB4"/>
<dbReference type="RefSeq" id="WP_125467432.1">
    <property type="nucleotide sequence ID" value="NZ_RWBG01000002.1"/>
</dbReference>
<sequence>MNKETPLVSVSVVTYNHKDYIEQCLNGILMQETTFPFEIILGEDESHDGTREICIDYANKYPDKIKLFLRSRKDVIYINGNPTGRYNMIENLKACKGKYIALCEGDDYWTDPLKLQKQVDFLEANSDYAICFHEAKVLFEKPWPYRVTYYKDFKWNVLDENKTVYNVDKVFHGPFMATASVVFRVPKNFSIPNWFVEVQSGDIVLSALVTAGNKIKYLSESMSVYRKHIGGVTEYHKGNSIILNRLLSLKYLNNYFNNQYIVEIKRSAKSYILNDLKYVSFKEYLFLLKLYFTSNVVNIKWIFKSIKRDLKKDVK</sequence>
<dbReference type="InterPro" id="IPR029044">
    <property type="entry name" value="Nucleotide-diphossugar_trans"/>
</dbReference>
<name>A0A3R9NPB4_9FLAO</name>
<gene>
    <name evidence="2" type="ORF">EJA19_05945</name>
</gene>
<organism evidence="2 3">
    <name type="scientific">Mangrovimonas spongiae</name>
    <dbReference type="NCBI Taxonomy" id="2494697"/>
    <lineage>
        <taxon>Bacteria</taxon>
        <taxon>Pseudomonadati</taxon>
        <taxon>Bacteroidota</taxon>
        <taxon>Flavobacteriia</taxon>
        <taxon>Flavobacteriales</taxon>
        <taxon>Flavobacteriaceae</taxon>
        <taxon>Mangrovimonas</taxon>
    </lineage>
</organism>
<keyword evidence="3" id="KW-1185">Reference proteome</keyword>
<evidence type="ECO:0000313" key="3">
    <source>
        <dbReference type="Proteomes" id="UP000270620"/>
    </source>
</evidence>
<dbReference type="InterPro" id="IPR001173">
    <property type="entry name" value="Glyco_trans_2-like"/>
</dbReference>
<evidence type="ECO:0000313" key="2">
    <source>
        <dbReference type="EMBL" id="RSK40517.1"/>
    </source>
</evidence>
<proteinExistence type="predicted"/>
<comment type="caution">
    <text evidence="2">The sequence shown here is derived from an EMBL/GenBank/DDBJ whole genome shotgun (WGS) entry which is preliminary data.</text>
</comment>
<accession>A0A3R9NPB4</accession>
<dbReference type="PANTHER" id="PTHR22916">
    <property type="entry name" value="GLYCOSYLTRANSFERASE"/>
    <property type="match status" value="1"/>
</dbReference>
<keyword evidence="2" id="KW-0808">Transferase</keyword>
<reference evidence="2 3" key="1">
    <citation type="submission" date="2018-12" db="EMBL/GenBank/DDBJ databases">
        <title>Mangrovimonas spongiae sp. nov., a novel member of the genus Mangrovimonas isolated from marine sponge.</title>
        <authorList>
            <person name="Zhuang L."/>
            <person name="Luo L."/>
        </authorList>
    </citation>
    <scope>NUCLEOTIDE SEQUENCE [LARGE SCALE GENOMIC DNA]</scope>
    <source>
        <strain evidence="2 3">HN-E26</strain>
    </source>
</reference>
<dbReference type="Proteomes" id="UP000270620">
    <property type="component" value="Unassembled WGS sequence"/>
</dbReference>
<dbReference type="Gene3D" id="3.90.550.10">
    <property type="entry name" value="Spore Coat Polysaccharide Biosynthesis Protein SpsA, Chain A"/>
    <property type="match status" value="1"/>
</dbReference>
<evidence type="ECO:0000259" key="1">
    <source>
        <dbReference type="Pfam" id="PF00535"/>
    </source>
</evidence>
<dbReference type="EMBL" id="RWBG01000002">
    <property type="protein sequence ID" value="RSK40517.1"/>
    <property type="molecule type" value="Genomic_DNA"/>
</dbReference>
<dbReference type="PANTHER" id="PTHR22916:SF3">
    <property type="entry name" value="UDP-GLCNAC:BETAGAL BETA-1,3-N-ACETYLGLUCOSAMINYLTRANSFERASE-LIKE PROTEIN 1"/>
    <property type="match status" value="1"/>
</dbReference>
<dbReference type="OrthoDB" id="199095at2"/>
<protein>
    <submittedName>
        <fullName evidence="2">Glycosyltransferase family 2 protein</fullName>
    </submittedName>
</protein>
<dbReference type="SUPFAM" id="SSF53448">
    <property type="entry name" value="Nucleotide-diphospho-sugar transferases"/>
    <property type="match status" value="1"/>
</dbReference>